<accession>A0A2T0LT15</accession>
<proteinExistence type="predicted"/>
<comment type="caution">
    <text evidence="1">The sequence shown here is derived from an EMBL/GenBank/DDBJ whole genome shotgun (WGS) entry which is preliminary data.</text>
</comment>
<evidence type="ECO:0000313" key="2">
    <source>
        <dbReference type="Proteomes" id="UP000238312"/>
    </source>
</evidence>
<name>A0A2T0LT15_9ACTN</name>
<dbReference type="EMBL" id="PVNG01000044">
    <property type="protein sequence ID" value="PRX46811.1"/>
    <property type="molecule type" value="Genomic_DNA"/>
</dbReference>
<dbReference type="AlphaFoldDB" id="A0A2T0LT15"/>
<gene>
    <name evidence="1" type="ORF">B0I32_14428</name>
</gene>
<reference evidence="1 2" key="1">
    <citation type="submission" date="2018-03" db="EMBL/GenBank/DDBJ databases">
        <title>Genomic Encyclopedia of Type Strains, Phase III (KMG-III): the genomes of soil and plant-associated and newly described type strains.</title>
        <authorList>
            <person name="Whitman W."/>
        </authorList>
    </citation>
    <scope>NUCLEOTIDE SEQUENCE [LARGE SCALE GENOMIC DNA]</scope>
    <source>
        <strain evidence="1 2">CGMCC 4.7104</strain>
    </source>
</reference>
<evidence type="ECO:0000313" key="1">
    <source>
        <dbReference type="EMBL" id="PRX46811.1"/>
    </source>
</evidence>
<organism evidence="1 2">
    <name type="scientific">Nonomuraea fuscirosea</name>
    <dbReference type="NCBI Taxonomy" id="1291556"/>
    <lineage>
        <taxon>Bacteria</taxon>
        <taxon>Bacillati</taxon>
        <taxon>Actinomycetota</taxon>
        <taxon>Actinomycetes</taxon>
        <taxon>Streptosporangiales</taxon>
        <taxon>Streptosporangiaceae</taxon>
        <taxon>Nonomuraea</taxon>
    </lineage>
</organism>
<dbReference type="Proteomes" id="UP000238312">
    <property type="component" value="Unassembled WGS sequence"/>
</dbReference>
<sequence>MERPPLGMDELVDHWTVLSDEAGLVKSNA</sequence>
<keyword evidence="2" id="KW-1185">Reference proteome</keyword>
<protein>
    <submittedName>
        <fullName evidence="1">Uncharacterized protein</fullName>
    </submittedName>
</protein>